<evidence type="ECO:0000313" key="1">
    <source>
        <dbReference type="EMBL" id="KAI1719027.1"/>
    </source>
</evidence>
<name>A0AAD4N6Q0_9BILA</name>
<keyword evidence="2" id="KW-1185">Reference proteome</keyword>
<sequence>MQTSRAIGVTGGVKFERFLGPSQDFIESGERYKSCMPNCPICHKLGWAHLDTTPILLMNELTGALKQVPRYAAREYLSKWSLWHELPQSEARKFLVKKDELQQQNYNVPTQTSSSFRIIHENARHEVV</sequence>
<reference evidence="1" key="1">
    <citation type="submission" date="2022-01" db="EMBL/GenBank/DDBJ databases">
        <title>Genome Sequence Resource for Two Populations of Ditylenchus destructor, the Migratory Endoparasitic Phytonematode.</title>
        <authorList>
            <person name="Zhang H."/>
            <person name="Lin R."/>
            <person name="Xie B."/>
        </authorList>
    </citation>
    <scope>NUCLEOTIDE SEQUENCE</scope>
    <source>
        <strain evidence="1">BazhouSP</strain>
    </source>
</reference>
<accession>A0AAD4N6Q0</accession>
<comment type="caution">
    <text evidence="1">The sequence shown here is derived from an EMBL/GenBank/DDBJ whole genome shotgun (WGS) entry which is preliminary data.</text>
</comment>
<protein>
    <submittedName>
        <fullName evidence="1">Uncharacterized protein</fullName>
    </submittedName>
</protein>
<evidence type="ECO:0000313" key="2">
    <source>
        <dbReference type="Proteomes" id="UP001201812"/>
    </source>
</evidence>
<gene>
    <name evidence="1" type="ORF">DdX_06146</name>
</gene>
<organism evidence="1 2">
    <name type="scientific">Ditylenchus destructor</name>
    <dbReference type="NCBI Taxonomy" id="166010"/>
    <lineage>
        <taxon>Eukaryota</taxon>
        <taxon>Metazoa</taxon>
        <taxon>Ecdysozoa</taxon>
        <taxon>Nematoda</taxon>
        <taxon>Chromadorea</taxon>
        <taxon>Rhabditida</taxon>
        <taxon>Tylenchina</taxon>
        <taxon>Tylenchomorpha</taxon>
        <taxon>Sphaerularioidea</taxon>
        <taxon>Anguinidae</taxon>
        <taxon>Anguininae</taxon>
        <taxon>Ditylenchus</taxon>
    </lineage>
</organism>
<dbReference type="Proteomes" id="UP001201812">
    <property type="component" value="Unassembled WGS sequence"/>
</dbReference>
<proteinExistence type="predicted"/>
<dbReference type="AlphaFoldDB" id="A0AAD4N6Q0"/>
<dbReference type="EMBL" id="JAKKPZ010000007">
    <property type="protein sequence ID" value="KAI1719027.1"/>
    <property type="molecule type" value="Genomic_DNA"/>
</dbReference>